<comment type="similarity">
    <text evidence="1">Belongs to the protein-tyrosine phosphatase family. Non-receptor class dual specificity subfamily.</text>
</comment>
<dbReference type="GO" id="GO:0017017">
    <property type="term" value="F:MAP kinase tyrosine/serine/threonine phosphatase activity"/>
    <property type="evidence" value="ECO:0007669"/>
    <property type="project" value="TreeGrafter"/>
</dbReference>
<dbReference type="SUPFAM" id="SSF52799">
    <property type="entry name" value="(Phosphotyrosine protein) phosphatases II"/>
    <property type="match status" value="1"/>
</dbReference>
<evidence type="ECO:0000259" key="6">
    <source>
        <dbReference type="Pfam" id="PF00782"/>
    </source>
</evidence>
<evidence type="ECO:0000256" key="3">
    <source>
        <dbReference type="ARBA" id="ARBA00022801"/>
    </source>
</evidence>
<name>A0A0L8H6L3_OCTBM</name>
<gene>
    <name evidence="7" type="ORF">OCBIM_22022121mg</name>
</gene>
<dbReference type="KEGG" id="obi:106872706"/>
<dbReference type="GO" id="GO:0043409">
    <property type="term" value="P:negative regulation of MAPK cascade"/>
    <property type="evidence" value="ECO:0007669"/>
    <property type="project" value="TreeGrafter"/>
</dbReference>
<evidence type="ECO:0000313" key="7">
    <source>
        <dbReference type="EMBL" id="KOF84410.1"/>
    </source>
</evidence>
<dbReference type="GO" id="GO:0033550">
    <property type="term" value="F:MAP kinase tyrosine phosphatase activity"/>
    <property type="evidence" value="ECO:0007669"/>
    <property type="project" value="TreeGrafter"/>
</dbReference>
<dbReference type="CDD" id="cd14498">
    <property type="entry name" value="DSP"/>
    <property type="match status" value="1"/>
</dbReference>
<accession>A0A0L8H6L3</accession>
<organism evidence="7">
    <name type="scientific">Octopus bimaculoides</name>
    <name type="common">California two-spotted octopus</name>
    <dbReference type="NCBI Taxonomy" id="37653"/>
    <lineage>
        <taxon>Eukaryota</taxon>
        <taxon>Metazoa</taxon>
        <taxon>Spiralia</taxon>
        <taxon>Lophotrochozoa</taxon>
        <taxon>Mollusca</taxon>
        <taxon>Cephalopoda</taxon>
        <taxon>Coleoidea</taxon>
        <taxon>Octopodiformes</taxon>
        <taxon>Octopoda</taxon>
        <taxon>Incirrata</taxon>
        <taxon>Octopodidae</taxon>
        <taxon>Octopus</taxon>
    </lineage>
</organism>
<dbReference type="PANTHER" id="PTHR10159:SF519">
    <property type="entry name" value="DUAL SPECIFICITY PROTEIN PHOSPHATASE MPK3"/>
    <property type="match status" value="1"/>
</dbReference>
<dbReference type="InterPro" id="IPR029021">
    <property type="entry name" value="Prot-tyrosine_phosphatase-like"/>
</dbReference>
<dbReference type="Gene3D" id="3.90.190.10">
    <property type="entry name" value="Protein tyrosine phosphatase superfamily"/>
    <property type="match status" value="1"/>
</dbReference>
<evidence type="ECO:0000256" key="2">
    <source>
        <dbReference type="ARBA" id="ARBA00013064"/>
    </source>
</evidence>
<dbReference type="AlphaFoldDB" id="A0A0L8H6L3"/>
<proteinExistence type="inferred from homology"/>
<dbReference type="EMBL" id="KQ419175">
    <property type="protein sequence ID" value="KOF84410.1"/>
    <property type="molecule type" value="Genomic_DNA"/>
</dbReference>
<reference evidence="7" key="1">
    <citation type="submission" date="2015-07" db="EMBL/GenBank/DDBJ databases">
        <title>MeaNS - Measles Nucleotide Surveillance Program.</title>
        <authorList>
            <person name="Tran T."/>
            <person name="Druce J."/>
        </authorList>
    </citation>
    <scope>NUCLEOTIDE SEQUENCE</scope>
    <source>
        <strain evidence="7">UCB-OBI-ISO-001</strain>
        <tissue evidence="7">Gonad</tissue>
    </source>
</reference>
<dbReference type="Pfam" id="PF00782">
    <property type="entry name" value="DSPc"/>
    <property type="match status" value="1"/>
</dbReference>
<dbReference type="InterPro" id="IPR000340">
    <property type="entry name" value="Dual-sp_phosphatase_cat-dom"/>
</dbReference>
<dbReference type="STRING" id="37653.A0A0L8H6L3"/>
<feature type="domain" description="Dual specificity phosphatase catalytic" evidence="6">
    <location>
        <begin position="231"/>
        <end position="366"/>
    </location>
</feature>
<evidence type="ECO:0000256" key="5">
    <source>
        <dbReference type="SAM" id="MobiDB-lite"/>
    </source>
</evidence>
<feature type="region of interest" description="Disordered" evidence="5">
    <location>
        <begin position="127"/>
        <end position="153"/>
    </location>
</feature>
<keyword evidence="4" id="KW-0904">Protein phosphatase</keyword>
<dbReference type="EC" id="3.1.3.48" evidence="2"/>
<feature type="compositionally biased region" description="Polar residues" evidence="5">
    <location>
        <begin position="136"/>
        <end position="148"/>
    </location>
</feature>
<evidence type="ECO:0000256" key="4">
    <source>
        <dbReference type="ARBA" id="ARBA00022912"/>
    </source>
</evidence>
<dbReference type="OrthoDB" id="2017893at2759"/>
<keyword evidence="3" id="KW-0378">Hydrolase</keyword>
<evidence type="ECO:0000256" key="1">
    <source>
        <dbReference type="ARBA" id="ARBA00008601"/>
    </source>
</evidence>
<dbReference type="GO" id="GO:0005829">
    <property type="term" value="C:cytosol"/>
    <property type="evidence" value="ECO:0007669"/>
    <property type="project" value="TreeGrafter"/>
</dbReference>
<dbReference type="GO" id="GO:0008330">
    <property type="term" value="F:protein tyrosine/threonine phosphatase activity"/>
    <property type="evidence" value="ECO:0007669"/>
    <property type="project" value="TreeGrafter"/>
</dbReference>
<dbReference type="PANTHER" id="PTHR10159">
    <property type="entry name" value="DUAL SPECIFICITY PROTEIN PHOSPHATASE"/>
    <property type="match status" value="1"/>
</dbReference>
<protein>
    <recommendedName>
        <fullName evidence="2">protein-tyrosine-phosphatase</fullName>
        <ecNumber evidence="2">3.1.3.48</ecNumber>
    </recommendedName>
</protein>
<sequence>MTTLYTSRKKLTRTISVGPMSERNLFTEESLLTDVSDEDNGVRSNVGDHRMLIRKQLSAPSQYNEHKNQKKRRSQQTGIGDFLHSLFSSKKRQDQVRAINKKNLHMSCPNLNSQDCFDEQLQLDKDEVNESRNSKRSSSAKYPMSSRNKSPESCACDTLKVPDIFVTSLTRSRSDDTSQSGISFTLTQENKHLSTSNLHDKAVSQRLLLTSSESNSLCCSENIAQITPYLYVGRVEAANDQRLLCKLDIHSLVDITNLKSSQHINLACPCTCSKQGSHTHPKLYVNVDSTDHNRIQDHFPMINKFINGSKELGRATLIYSEHSRVRAPVAAIQYLITCQGMCLQDAYSIVKSRWPATLIDQNFQKIFSKLNRIQLELSKYRLETRHINKDLSSSRLKVKTAWAEQST</sequence>